<feature type="domain" description="SRP54-type proteins GTP-binding" evidence="3">
    <location>
        <begin position="262"/>
        <end position="275"/>
    </location>
</feature>
<dbReference type="PROSITE" id="PS00300">
    <property type="entry name" value="SRP54"/>
    <property type="match status" value="1"/>
</dbReference>
<dbReference type="GO" id="GO:0005525">
    <property type="term" value="F:GTP binding"/>
    <property type="evidence" value="ECO:0007669"/>
    <property type="project" value="UniProtKB-KW"/>
</dbReference>
<dbReference type="Proteomes" id="UP001179121">
    <property type="component" value="Chromosome"/>
</dbReference>
<organism evidence="4 5">
    <name type="scientific">Nitrospira tepida</name>
    <dbReference type="NCBI Taxonomy" id="2973512"/>
    <lineage>
        <taxon>Bacteria</taxon>
        <taxon>Pseudomonadati</taxon>
        <taxon>Nitrospirota</taxon>
        <taxon>Nitrospiria</taxon>
        <taxon>Nitrospirales</taxon>
        <taxon>Nitrospiraceae</taxon>
        <taxon>Nitrospira</taxon>
    </lineage>
</organism>
<dbReference type="Pfam" id="PF13439">
    <property type="entry name" value="Glyco_transf_4"/>
    <property type="match status" value="1"/>
</dbReference>
<gene>
    <name evidence="4" type="ORF">DNFV4_03087</name>
</gene>
<evidence type="ECO:0000259" key="3">
    <source>
        <dbReference type="PROSITE" id="PS00300"/>
    </source>
</evidence>
<evidence type="ECO:0000313" key="4">
    <source>
        <dbReference type="EMBL" id="CAI4032657.1"/>
    </source>
</evidence>
<evidence type="ECO:0000313" key="5">
    <source>
        <dbReference type="Proteomes" id="UP001179121"/>
    </source>
</evidence>
<dbReference type="AlphaFoldDB" id="A0AA86T6S1"/>
<dbReference type="SUPFAM" id="SSF53756">
    <property type="entry name" value="UDP-Glycosyltransferase/glycogen phosphorylase"/>
    <property type="match status" value="1"/>
</dbReference>
<sequence length="407" mass="45121">MHVVIVNDFAHVEGGASHVALLGAIGLASRGHDVTLLAAVGPIMPELRASRVRVVCAAQHQIAQDPKRLRAMVQGWWNLRARRLMESILADRDPRTTIVHLHGWTKALSSSVVGPVLRRQFPLVCTLNDYFTACPNGGFFVYPKGHVCRLTPMTSACILTQCDKRGYGHKLWRVARQGVQRRWGMIPKGIRHFVVVSEFSRRILAPYLPHDAVWHDVPNVIDVPRATPIAVERNATYAMVGRLSREKGAALLAQAAEQSGHPLVFIGDGECRDEVNRVNPRAVVTGWGPTSEVLERLRQARALVFPSLWYEAQPLAVREAAALGIPAIVSDGCAARDEVADGVTGLWFRSGDVNDLAAKMSVLNDDETVRRLGRAAYERYWAHPATMDDHVSRLEAVYRQVLEKRIS</sequence>
<keyword evidence="2" id="KW-0342">GTP-binding</keyword>
<dbReference type="GO" id="GO:0016757">
    <property type="term" value="F:glycosyltransferase activity"/>
    <property type="evidence" value="ECO:0007669"/>
    <property type="project" value="InterPro"/>
</dbReference>
<proteinExistence type="predicted"/>
<name>A0AA86T6S1_9BACT</name>
<reference evidence="4" key="1">
    <citation type="submission" date="2022-10" db="EMBL/GenBank/DDBJ databases">
        <authorList>
            <person name="Koch H."/>
        </authorList>
    </citation>
    <scope>NUCLEOTIDE SEQUENCE</scope>
    <source>
        <strain evidence="4">DNF</strain>
    </source>
</reference>
<protein>
    <submittedName>
        <fullName evidence="4">SRP54 domain-containing protein</fullName>
    </submittedName>
</protein>
<dbReference type="PANTHER" id="PTHR45947:SF13">
    <property type="entry name" value="TRANSFERASE"/>
    <property type="match status" value="1"/>
</dbReference>
<dbReference type="PANTHER" id="PTHR45947">
    <property type="entry name" value="SULFOQUINOVOSYL TRANSFERASE SQD2"/>
    <property type="match status" value="1"/>
</dbReference>
<evidence type="ECO:0000256" key="1">
    <source>
        <dbReference type="ARBA" id="ARBA00022741"/>
    </source>
</evidence>
<dbReference type="GO" id="GO:0006614">
    <property type="term" value="P:SRP-dependent cotranslational protein targeting to membrane"/>
    <property type="evidence" value="ECO:0007669"/>
    <property type="project" value="InterPro"/>
</dbReference>
<keyword evidence="1" id="KW-0547">Nucleotide-binding</keyword>
<dbReference type="InterPro" id="IPR001296">
    <property type="entry name" value="Glyco_trans_1"/>
</dbReference>
<dbReference type="Pfam" id="PF00534">
    <property type="entry name" value="Glycos_transf_1"/>
    <property type="match status" value="1"/>
</dbReference>
<dbReference type="Gene3D" id="3.40.50.2000">
    <property type="entry name" value="Glycogen Phosphorylase B"/>
    <property type="match status" value="2"/>
</dbReference>
<dbReference type="InterPro" id="IPR000897">
    <property type="entry name" value="SRP54_GTPase_dom"/>
</dbReference>
<dbReference type="RefSeq" id="WP_289269379.1">
    <property type="nucleotide sequence ID" value="NZ_OX365700.1"/>
</dbReference>
<dbReference type="InterPro" id="IPR028098">
    <property type="entry name" value="Glyco_trans_4-like_N"/>
</dbReference>
<accession>A0AA86T6S1</accession>
<dbReference type="InterPro" id="IPR050194">
    <property type="entry name" value="Glycosyltransferase_grp1"/>
</dbReference>
<evidence type="ECO:0000256" key="2">
    <source>
        <dbReference type="ARBA" id="ARBA00023134"/>
    </source>
</evidence>
<dbReference type="EMBL" id="OX365700">
    <property type="protein sequence ID" value="CAI4032657.1"/>
    <property type="molecule type" value="Genomic_DNA"/>
</dbReference>
<keyword evidence="5" id="KW-1185">Reference proteome</keyword>
<dbReference type="KEGG" id="nti:DNFV4_03087"/>
<dbReference type="CDD" id="cd03801">
    <property type="entry name" value="GT4_PimA-like"/>
    <property type="match status" value="1"/>
</dbReference>